<organism evidence="3 4">
    <name type="scientific">Trypanosoma cruzi (strain CL Brener)</name>
    <dbReference type="NCBI Taxonomy" id="353153"/>
    <lineage>
        <taxon>Eukaryota</taxon>
        <taxon>Discoba</taxon>
        <taxon>Euglenozoa</taxon>
        <taxon>Kinetoplastea</taxon>
        <taxon>Metakinetoplastina</taxon>
        <taxon>Trypanosomatida</taxon>
        <taxon>Trypanosomatidae</taxon>
        <taxon>Trypanosoma</taxon>
        <taxon>Schizotrypanum</taxon>
    </lineage>
</organism>
<feature type="compositionally biased region" description="Polar residues" evidence="1">
    <location>
        <begin position="194"/>
        <end position="207"/>
    </location>
</feature>
<feature type="domain" description="DUF3676" evidence="2">
    <location>
        <begin position="58"/>
        <end position="287"/>
    </location>
</feature>
<dbReference type="InParanoid" id="Q4CNS8"/>
<protein>
    <submittedName>
        <fullName evidence="3">Trans-sialidase, putative</fullName>
    </submittedName>
</protein>
<feature type="compositionally biased region" description="Low complexity" evidence="1">
    <location>
        <begin position="259"/>
        <end position="268"/>
    </location>
</feature>
<gene>
    <name evidence="3" type="ORF">Tc00.1047053509763.10</name>
</gene>
<feature type="compositionally biased region" description="Polar residues" evidence="1">
    <location>
        <begin position="301"/>
        <end position="314"/>
    </location>
</feature>
<dbReference type="InterPro" id="IPR021287">
    <property type="entry name" value="Trans-sialidase_CS"/>
</dbReference>
<evidence type="ECO:0000313" key="4">
    <source>
        <dbReference type="Proteomes" id="UP000002296"/>
    </source>
</evidence>
<proteinExistence type="predicted"/>
<dbReference type="EMBL" id="AAHK01002843">
    <property type="protein sequence ID" value="EAN81929.1"/>
    <property type="molecule type" value="Genomic_DNA"/>
</dbReference>
<dbReference type="RefSeq" id="XP_803397.1">
    <property type="nucleotide sequence ID" value="XM_798304.1"/>
</dbReference>
<dbReference type="Gene3D" id="2.60.120.200">
    <property type="match status" value="1"/>
</dbReference>
<dbReference type="AlphaFoldDB" id="Q4CNS8"/>
<feature type="compositionally biased region" description="Polar residues" evidence="1">
    <location>
        <begin position="321"/>
        <end position="330"/>
    </location>
</feature>
<feature type="compositionally biased region" description="Basic and acidic residues" evidence="1">
    <location>
        <begin position="142"/>
        <end position="153"/>
    </location>
</feature>
<comment type="caution">
    <text evidence="3">The sequence shown here is derived from an EMBL/GenBank/DDBJ whole genome shotgun (WGS) entry which is preliminary data.</text>
</comment>
<feature type="region of interest" description="Disordered" evidence="1">
    <location>
        <begin position="100"/>
        <end position="330"/>
    </location>
</feature>
<feature type="non-terminal residue" evidence="3">
    <location>
        <position position="1"/>
    </location>
</feature>
<dbReference type="Pfam" id="PF12429">
    <property type="entry name" value="DUF3676"/>
    <property type="match status" value="1"/>
</dbReference>
<dbReference type="InterPro" id="IPR022144">
    <property type="entry name" value="DUF3676"/>
</dbReference>
<evidence type="ECO:0000259" key="2">
    <source>
        <dbReference type="Pfam" id="PF12429"/>
    </source>
</evidence>
<dbReference type="KEGG" id="tcr:509763.10"/>
<reference evidence="3 4" key="1">
    <citation type="journal article" date="2005" name="Science">
        <title>The genome sequence of Trypanosoma cruzi, etiologic agent of Chagas disease.</title>
        <authorList>
            <person name="El-Sayed N.M."/>
            <person name="Myler P.J."/>
            <person name="Bartholomeu D.C."/>
            <person name="Nilsson D."/>
            <person name="Aggarwal G."/>
            <person name="Tran A.N."/>
            <person name="Ghedin E."/>
            <person name="Worthey E.A."/>
            <person name="Delcher A.L."/>
            <person name="Blandin G."/>
            <person name="Westenberger S.J."/>
            <person name="Caler E."/>
            <person name="Cerqueira G.C."/>
            <person name="Branche C."/>
            <person name="Haas B."/>
            <person name="Anupama A."/>
            <person name="Arner E."/>
            <person name="Aslund L."/>
            <person name="Attipoe P."/>
            <person name="Bontempi E."/>
            <person name="Bringaud F."/>
            <person name="Burton P."/>
            <person name="Cadag E."/>
            <person name="Campbell D.A."/>
            <person name="Carrington M."/>
            <person name="Crabtree J."/>
            <person name="Darban H."/>
            <person name="da Silveira J.F."/>
            <person name="de Jong P."/>
            <person name="Edwards K."/>
            <person name="Englund P.T."/>
            <person name="Fazelina G."/>
            <person name="Feldblyum T."/>
            <person name="Ferella M."/>
            <person name="Frasch A.C."/>
            <person name="Gull K."/>
            <person name="Horn D."/>
            <person name="Hou L."/>
            <person name="Huang Y."/>
            <person name="Kindlund E."/>
            <person name="Klingbeil M."/>
            <person name="Kluge S."/>
            <person name="Koo H."/>
            <person name="Lacerda D."/>
            <person name="Levin M.J."/>
            <person name="Lorenzi H."/>
            <person name="Louie T."/>
            <person name="Machado C.R."/>
            <person name="McCulloch R."/>
            <person name="McKenna A."/>
            <person name="Mizuno Y."/>
            <person name="Mottram J.C."/>
            <person name="Nelson S."/>
            <person name="Ochaya S."/>
            <person name="Osoegawa K."/>
            <person name="Pai G."/>
            <person name="Parsons M."/>
            <person name="Pentony M."/>
            <person name="Pettersson U."/>
            <person name="Pop M."/>
            <person name="Ramirez J.L."/>
            <person name="Rinta J."/>
            <person name="Robertson L."/>
            <person name="Salzberg S.L."/>
            <person name="Sanchez D.O."/>
            <person name="Seyler A."/>
            <person name="Sharma R."/>
            <person name="Shetty J."/>
            <person name="Simpson A.J."/>
            <person name="Sisk E."/>
            <person name="Tammi M.T."/>
            <person name="Tarleton R."/>
            <person name="Teixeira S."/>
            <person name="Van Aken S."/>
            <person name="Vogt C."/>
            <person name="Ward P.N."/>
            <person name="Wickstead B."/>
            <person name="Wortman J."/>
            <person name="White O."/>
            <person name="Fraser C.M."/>
            <person name="Stuart K.D."/>
            <person name="Andersson B."/>
        </authorList>
    </citation>
    <scope>NUCLEOTIDE SEQUENCE [LARGE SCALE GENOMIC DNA]</scope>
    <source>
        <strain evidence="3 4">CL Brener</strain>
    </source>
</reference>
<evidence type="ECO:0000313" key="3">
    <source>
        <dbReference type="EMBL" id="EAN81929.1"/>
    </source>
</evidence>
<dbReference type="Pfam" id="PF11052">
    <property type="entry name" value="Tr-sialidase_C"/>
    <property type="match status" value="1"/>
</dbReference>
<feature type="compositionally biased region" description="Polar residues" evidence="1">
    <location>
        <begin position="119"/>
        <end position="141"/>
    </location>
</feature>
<accession>Q4CNS8</accession>
<dbReference type="Proteomes" id="UP000002296">
    <property type="component" value="Unassembled WGS sequence"/>
</dbReference>
<feature type="region of interest" description="Disordered" evidence="1">
    <location>
        <begin position="45"/>
        <end position="84"/>
    </location>
</feature>
<name>Q4CNS8_TRYCC</name>
<dbReference type="GeneID" id="3533036"/>
<evidence type="ECO:0000256" key="1">
    <source>
        <dbReference type="SAM" id="MobiDB-lite"/>
    </source>
</evidence>
<keyword evidence="4" id="KW-1185">Reference proteome</keyword>
<dbReference type="PaxDb" id="353153-Q4CNS8"/>
<feature type="compositionally biased region" description="Polar residues" evidence="1">
    <location>
        <begin position="154"/>
        <end position="163"/>
    </location>
</feature>
<feature type="compositionally biased region" description="Low complexity" evidence="1">
    <location>
        <begin position="100"/>
        <end position="110"/>
    </location>
</feature>
<sequence length="376" mass="39288">IGGDSKHQSATGGHVTVTNVMLYNEKLFGDDLHKLHASKVNIPSLGAEKQPTEQAANTGALVASESKSEEITASYAKLNEDDLDEQEKEIVHDLVPVASSSTVAGGSSVSEPAIAAESAGNSRQEDNVQLSEGETSPQTTPHEAKESMQRDSDVQPQYPQSEVLTEVADVEGSSESNDTQLPVEEEEADGRSGGSVSPVTASLSMDTATAPADGEHQVQQSTEPSAENDDVRSTGTGTTGAEESLSLEAGDGNSERTMSSDSSLTPSKSDAEPRSAEDTDNISWTEGAEFSVEDSKEVPQTVDTAPGNTSTTPGETKKIPSESNATTPSDTDILLEKGHLGELAAMYLIGDSTVHGYVSRVLLLLLLGLWGIAALC</sequence>